<dbReference type="PROSITE" id="PS50011">
    <property type="entry name" value="PROTEIN_KINASE_DOM"/>
    <property type="match status" value="1"/>
</dbReference>
<evidence type="ECO:0000259" key="6">
    <source>
        <dbReference type="PROSITE" id="PS50011"/>
    </source>
</evidence>
<dbReference type="SUPFAM" id="SSF56112">
    <property type="entry name" value="Protein kinase-like (PK-like)"/>
    <property type="match status" value="1"/>
</dbReference>
<dbReference type="PROSITE" id="PS00107">
    <property type="entry name" value="PROTEIN_KINASE_ATP"/>
    <property type="match status" value="1"/>
</dbReference>
<feature type="binding site" evidence="5">
    <location>
        <position position="43"/>
    </location>
    <ligand>
        <name>ATP</name>
        <dbReference type="ChEBI" id="CHEBI:30616"/>
    </ligand>
</feature>
<comment type="caution">
    <text evidence="7">The sequence shown here is derived from an EMBL/GenBank/DDBJ whole genome shotgun (WGS) entry which is preliminary data.</text>
</comment>
<feature type="non-terminal residue" evidence="7">
    <location>
        <position position="294"/>
    </location>
</feature>
<dbReference type="PANTHER" id="PTHR43289:SF34">
    <property type="entry name" value="SERINE_THREONINE-PROTEIN KINASE YBDM-RELATED"/>
    <property type="match status" value="1"/>
</dbReference>
<dbReference type="CDD" id="cd14014">
    <property type="entry name" value="STKc_PknB_like"/>
    <property type="match status" value="1"/>
</dbReference>
<dbReference type="RefSeq" id="WP_378301025.1">
    <property type="nucleotide sequence ID" value="NZ_JBHTJA010000042.1"/>
</dbReference>
<reference evidence="8" key="1">
    <citation type="journal article" date="2019" name="Int. J. Syst. Evol. Microbiol.">
        <title>The Global Catalogue of Microorganisms (GCM) 10K type strain sequencing project: providing services to taxonomists for standard genome sequencing and annotation.</title>
        <authorList>
            <consortium name="The Broad Institute Genomics Platform"/>
            <consortium name="The Broad Institute Genome Sequencing Center for Infectious Disease"/>
            <person name="Wu L."/>
            <person name="Ma J."/>
        </authorList>
    </citation>
    <scope>NUCLEOTIDE SEQUENCE [LARGE SCALE GENOMIC DNA]</scope>
    <source>
        <strain evidence="8">JCM 31202</strain>
    </source>
</reference>
<name>A0ABW3ER70_9ACTN</name>
<gene>
    <name evidence="7" type="ORF">ACFQ11_20755</name>
</gene>
<sequence length="294" mass="30293">MEPLQPDDPRRIGPYRVVARLGAGGMGVVYLGRSRGGRPVAVKVVHRRFVGEDRYRARFRREVGAARAVAGAFTAPVLDADPDAPTPWLATAYLPGPSLREAVAGFGPLPPDALRALAAGLAEALAAIHRAGLVHRDLKPGNVLLTAGGPRVIDFGIARPDGATAITRAGAPIGTAGYMGPEQVRGERVGPPGDVFALGATLAYAATGVEPFGTGAAHARQSRVLAGEADLGAVPGPWPRDLVAACLRPEPSARPSAAELLDALGRTGPDEPSLQGVGWLPAPVAAEVERRAAE</sequence>
<proteinExistence type="predicted"/>
<dbReference type="EC" id="2.7.11.1" evidence="7"/>
<evidence type="ECO:0000256" key="4">
    <source>
        <dbReference type="ARBA" id="ARBA00022840"/>
    </source>
</evidence>
<organism evidence="7 8">
    <name type="scientific">Actinomadura sediminis</name>
    <dbReference type="NCBI Taxonomy" id="1038904"/>
    <lineage>
        <taxon>Bacteria</taxon>
        <taxon>Bacillati</taxon>
        <taxon>Actinomycetota</taxon>
        <taxon>Actinomycetes</taxon>
        <taxon>Streptosporangiales</taxon>
        <taxon>Thermomonosporaceae</taxon>
        <taxon>Actinomadura</taxon>
    </lineage>
</organism>
<keyword evidence="4 5" id="KW-0067">ATP-binding</keyword>
<evidence type="ECO:0000313" key="7">
    <source>
        <dbReference type="EMBL" id="MFD0902843.1"/>
    </source>
</evidence>
<accession>A0ABW3ER70</accession>
<evidence type="ECO:0000256" key="2">
    <source>
        <dbReference type="ARBA" id="ARBA00022741"/>
    </source>
</evidence>
<dbReference type="EMBL" id="JBHTJA010000042">
    <property type="protein sequence ID" value="MFD0902843.1"/>
    <property type="molecule type" value="Genomic_DNA"/>
</dbReference>
<dbReference type="Gene3D" id="3.30.200.20">
    <property type="entry name" value="Phosphorylase Kinase, domain 1"/>
    <property type="match status" value="1"/>
</dbReference>
<dbReference type="PROSITE" id="PS00108">
    <property type="entry name" value="PROTEIN_KINASE_ST"/>
    <property type="match status" value="1"/>
</dbReference>
<dbReference type="Proteomes" id="UP001596972">
    <property type="component" value="Unassembled WGS sequence"/>
</dbReference>
<dbReference type="SMART" id="SM00220">
    <property type="entry name" value="S_TKc"/>
    <property type="match status" value="1"/>
</dbReference>
<dbReference type="GO" id="GO:0004674">
    <property type="term" value="F:protein serine/threonine kinase activity"/>
    <property type="evidence" value="ECO:0007669"/>
    <property type="project" value="UniProtKB-EC"/>
</dbReference>
<dbReference type="PANTHER" id="PTHR43289">
    <property type="entry name" value="MITOGEN-ACTIVATED PROTEIN KINASE KINASE KINASE 20-RELATED"/>
    <property type="match status" value="1"/>
</dbReference>
<evidence type="ECO:0000256" key="3">
    <source>
        <dbReference type="ARBA" id="ARBA00022777"/>
    </source>
</evidence>
<dbReference type="InterPro" id="IPR000719">
    <property type="entry name" value="Prot_kinase_dom"/>
</dbReference>
<evidence type="ECO:0000313" key="8">
    <source>
        <dbReference type="Proteomes" id="UP001596972"/>
    </source>
</evidence>
<keyword evidence="2 5" id="KW-0547">Nucleotide-binding</keyword>
<feature type="domain" description="Protein kinase" evidence="6">
    <location>
        <begin position="15"/>
        <end position="274"/>
    </location>
</feature>
<evidence type="ECO:0000256" key="5">
    <source>
        <dbReference type="PROSITE-ProRule" id="PRU10141"/>
    </source>
</evidence>
<keyword evidence="3 7" id="KW-0418">Kinase</keyword>
<dbReference type="InterPro" id="IPR008271">
    <property type="entry name" value="Ser/Thr_kinase_AS"/>
</dbReference>
<keyword evidence="1 7" id="KW-0808">Transferase</keyword>
<keyword evidence="8" id="KW-1185">Reference proteome</keyword>
<dbReference type="Pfam" id="PF00069">
    <property type="entry name" value="Pkinase"/>
    <property type="match status" value="1"/>
</dbReference>
<dbReference type="Gene3D" id="1.10.510.10">
    <property type="entry name" value="Transferase(Phosphotransferase) domain 1"/>
    <property type="match status" value="1"/>
</dbReference>
<evidence type="ECO:0000256" key="1">
    <source>
        <dbReference type="ARBA" id="ARBA00022679"/>
    </source>
</evidence>
<protein>
    <submittedName>
        <fullName evidence="7">Serine/threonine-protein kinase</fullName>
        <ecNumber evidence="7">2.7.11.1</ecNumber>
    </submittedName>
</protein>
<dbReference type="InterPro" id="IPR017441">
    <property type="entry name" value="Protein_kinase_ATP_BS"/>
</dbReference>
<dbReference type="InterPro" id="IPR011009">
    <property type="entry name" value="Kinase-like_dom_sf"/>
</dbReference>